<organism evidence="3 4">
    <name type="scientific">Pandoraea terrigena</name>
    <dbReference type="NCBI Taxonomy" id="2508292"/>
    <lineage>
        <taxon>Bacteria</taxon>
        <taxon>Pseudomonadati</taxon>
        <taxon>Pseudomonadota</taxon>
        <taxon>Betaproteobacteria</taxon>
        <taxon>Burkholderiales</taxon>
        <taxon>Burkholderiaceae</taxon>
        <taxon>Pandoraea</taxon>
    </lineage>
</organism>
<keyword evidence="1" id="KW-0175">Coiled coil</keyword>
<dbReference type="NCBIfam" id="TIGR04176">
    <property type="entry name" value="MarR_EPS"/>
    <property type="match status" value="1"/>
</dbReference>
<dbReference type="Pfam" id="PF13412">
    <property type="entry name" value="HTH_24"/>
    <property type="match status" value="1"/>
</dbReference>
<feature type="domain" description="HTH marR-type" evidence="2">
    <location>
        <begin position="5"/>
        <end position="100"/>
    </location>
</feature>
<evidence type="ECO:0000313" key="3">
    <source>
        <dbReference type="EMBL" id="VVE14589.1"/>
    </source>
</evidence>
<name>A0A5E4VST1_9BURK</name>
<gene>
    <name evidence="3" type="ORF">PTE31013_02831</name>
</gene>
<dbReference type="GO" id="GO:0003700">
    <property type="term" value="F:DNA-binding transcription factor activity"/>
    <property type="evidence" value="ECO:0007669"/>
    <property type="project" value="InterPro"/>
</dbReference>
<dbReference type="OrthoDB" id="8537236at2"/>
<dbReference type="InterPro" id="IPR036388">
    <property type="entry name" value="WH-like_DNA-bd_sf"/>
</dbReference>
<dbReference type="Gene3D" id="1.10.10.10">
    <property type="entry name" value="Winged helix-like DNA-binding domain superfamily/Winged helix DNA-binding domain"/>
    <property type="match status" value="1"/>
</dbReference>
<dbReference type="InterPro" id="IPR000835">
    <property type="entry name" value="HTH_MarR-typ"/>
</dbReference>
<proteinExistence type="predicted"/>
<protein>
    <submittedName>
        <fullName evidence="3">Transcriptional regulator</fullName>
    </submittedName>
</protein>
<dbReference type="SMART" id="SM00347">
    <property type="entry name" value="HTH_MARR"/>
    <property type="match status" value="1"/>
</dbReference>
<dbReference type="InterPro" id="IPR036390">
    <property type="entry name" value="WH_DNA-bd_sf"/>
</dbReference>
<dbReference type="InterPro" id="IPR026433">
    <property type="entry name" value="MarR_EPS"/>
</dbReference>
<dbReference type="RefSeq" id="WP_150613434.1">
    <property type="nucleotide sequence ID" value="NZ_CABPRU010000006.1"/>
</dbReference>
<keyword evidence="4" id="KW-1185">Reference proteome</keyword>
<accession>A0A5E4VST1</accession>
<dbReference type="EMBL" id="CABPRU010000006">
    <property type="protein sequence ID" value="VVE14589.1"/>
    <property type="molecule type" value="Genomic_DNA"/>
</dbReference>
<sequence>MDEIHYRILRLLAENPTISQRELARVLGVSLGKANYCLRGLLGKSWVKVQNFRNSENKRAYAYLLTPAGIEAKAKLTLSYLRRKQEEYEAMRREIDALQEEIDASGKLGAKAPV</sequence>
<dbReference type="AlphaFoldDB" id="A0A5E4VST1"/>
<evidence type="ECO:0000259" key="2">
    <source>
        <dbReference type="SMART" id="SM00347"/>
    </source>
</evidence>
<dbReference type="Proteomes" id="UP000334380">
    <property type="component" value="Unassembled WGS sequence"/>
</dbReference>
<dbReference type="SUPFAM" id="SSF46785">
    <property type="entry name" value="Winged helix' DNA-binding domain"/>
    <property type="match status" value="1"/>
</dbReference>
<evidence type="ECO:0000256" key="1">
    <source>
        <dbReference type="SAM" id="Coils"/>
    </source>
</evidence>
<reference evidence="3 4" key="1">
    <citation type="submission" date="2019-08" db="EMBL/GenBank/DDBJ databases">
        <authorList>
            <person name="Peeters C."/>
        </authorList>
    </citation>
    <scope>NUCLEOTIDE SEQUENCE [LARGE SCALE GENOMIC DNA]</scope>
    <source>
        <strain evidence="3 4">LMG 31013</strain>
    </source>
</reference>
<feature type="coiled-coil region" evidence="1">
    <location>
        <begin position="81"/>
        <end position="108"/>
    </location>
</feature>
<evidence type="ECO:0000313" key="4">
    <source>
        <dbReference type="Proteomes" id="UP000334380"/>
    </source>
</evidence>